<dbReference type="RefSeq" id="WP_135284113.1">
    <property type="nucleotide sequence ID" value="NZ_SMLL01000002.1"/>
</dbReference>
<evidence type="ECO:0000313" key="3">
    <source>
        <dbReference type="EMBL" id="TFZ03314.1"/>
    </source>
</evidence>
<dbReference type="AlphaFoldDB" id="A0A4Z0BXR7"/>
<keyword evidence="3" id="KW-0808">Transferase</keyword>
<feature type="domain" description="N-acetyltransferase" evidence="2">
    <location>
        <begin position="65"/>
        <end position="229"/>
    </location>
</feature>
<organism evidence="3 4">
    <name type="scientific">Ramlibacter rhizophilus</name>
    <dbReference type="NCBI Taxonomy" id="1781167"/>
    <lineage>
        <taxon>Bacteria</taxon>
        <taxon>Pseudomonadati</taxon>
        <taxon>Pseudomonadota</taxon>
        <taxon>Betaproteobacteria</taxon>
        <taxon>Burkholderiales</taxon>
        <taxon>Comamonadaceae</taxon>
        <taxon>Ramlibacter</taxon>
    </lineage>
</organism>
<dbReference type="OrthoDB" id="9796171at2"/>
<reference evidence="3 4" key="1">
    <citation type="submission" date="2019-03" db="EMBL/GenBank/DDBJ databases">
        <title>Ramlibacter rhizophilus CCTCC AB2015357, whole genome shotgun sequence.</title>
        <authorList>
            <person name="Zhang X."/>
            <person name="Feng G."/>
            <person name="Zhu H."/>
        </authorList>
    </citation>
    <scope>NUCLEOTIDE SEQUENCE [LARGE SCALE GENOMIC DNA]</scope>
    <source>
        <strain evidence="3 4">CCTCC AB2015357</strain>
    </source>
</reference>
<dbReference type="Pfam" id="PF00583">
    <property type="entry name" value="Acetyltransf_1"/>
    <property type="match status" value="1"/>
</dbReference>
<evidence type="ECO:0000259" key="2">
    <source>
        <dbReference type="PROSITE" id="PS51186"/>
    </source>
</evidence>
<feature type="region of interest" description="Disordered" evidence="1">
    <location>
        <begin position="24"/>
        <end position="51"/>
    </location>
</feature>
<gene>
    <name evidence="3" type="ORF">EZ242_05355</name>
</gene>
<evidence type="ECO:0000313" key="4">
    <source>
        <dbReference type="Proteomes" id="UP000297564"/>
    </source>
</evidence>
<keyword evidence="4" id="KW-1185">Reference proteome</keyword>
<dbReference type="PROSITE" id="PS51186">
    <property type="entry name" value="GNAT"/>
    <property type="match status" value="1"/>
</dbReference>
<dbReference type="SUPFAM" id="SSF55729">
    <property type="entry name" value="Acyl-CoA N-acyltransferases (Nat)"/>
    <property type="match status" value="1"/>
</dbReference>
<evidence type="ECO:0000256" key="1">
    <source>
        <dbReference type="SAM" id="MobiDB-lite"/>
    </source>
</evidence>
<protein>
    <submittedName>
        <fullName evidence="3">N-acetyltransferase</fullName>
    </submittedName>
</protein>
<proteinExistence type="predicted"/>
<dbReference type="GO" id="GO:0016747">
    <property type="term" value="F:acyltransferase activity, transferring groups other than amino-acyl groups"/>
    <property type="evidence" value="ECO:0007669"/>
    <property type="project" value="InterPro"/>
</dbReference>
<accession>A0A4Z0BXR7</accession>
<dbReference type="EMBL" id="SMLL01000002">
    <property type="protein sequence ID" value="TFZ03314.1"/>
    <property type="molecule type" value="Genomic_DNA"/>
</dbReference>
<dbReference type="Proteomes" id="UP000297564">
    <property type="component" value="Unassembled WGS sequence"/>
</dbReference>
<dbReference type="Gene3D" id="3.40.630.30">
    <property type="match status" value="1"/>
</dbReference>
<sequence length="236" mass="25045">MNNFAGFSSALGNLSRTAMTRTAKEFPPMSRARGLCSEGSKTVPGTTAARPAIERTSVLKDGREATVRRLEPREVGALASFHAKRMQFADLFAHKELSERAVRNHFLAHETPGEDALAAIVADKVVGTATIEAQPLEMELPIDGHILAAKGMKESEVCVGRMMVDPDFRGIGVGRALKEAQLVAAADSGYKAVAGLTHSAALKHVVRTLGGSVQEGMGQTWTVVRCDGPGPAPEKT</sequence>
<dbReference type="InterPro" id="IPR016181">
    <property type="entry name" value="Acyl_CoA_acyltransferase"/>
</dbReference>
<comment type="caution">
    <text evidence="3">The sequence shown here is derived from an EMBL/GenBank/DDBJ whole genome shotgun (WGS) entry which is preliminary data.</text>
</comment>
<dbReference type="CDD" id="cd04301">
    <property type="entry name" value="NAT_SF"/>
    <property type="match status" value="1"/>
</dbReference>
<name>A0A4Z0BXR7_9BURK</name>
<dbReference type="InterPro" id="IPR000182">
    <property type="entry name" value="GNAT_dom"/>
</dbReference>